<gene>
    <name evidence="1" type="ORF">HMPREF9135_1346</name>
</gene>
<dbReference type="PATRIC" id="fig|1115809.3.peg.128"/>
<dbReference type="RefSeq" id="WP_021588461.1">
    <property type="nucleotide sequence ID" value="NZ_AWEY01000004.1"/>
</dbReference>
<dbReference type="AlphaFoldDB" id="U2P9Q4"/>
<evidence type="ECO:0000313" key="1">
    <source>
        <dbReference type="EMBL" id="ERK40424.1"/>
    </source>
</evidence>
<protein>
    <submittedName>
        <fullName evidence="1">Uncharacterized protein</fullName>
    </submittedName>
</protein>
<proteinExistence type="predicted"/>
<organism evidence="1 2">
    <name type="scientific">Segatella baroniae F0067</name>
    <dbReference type="NCBI Taxonomy" id="1115809"/>
    <lineage>
        <taxon>Bacteria</taxon>
        <taxon>Pseudomonadati</taxon>
        <taxon>Bacteroidota</taxon>
        <taxon>Bacteroidia</taxon>
        <taxon>Bacteroidales</taxon>
        <taxon>Prevotellaceae</taxon>
        <taxon>Segatella</taxon>
    </lineage>
</organism>
<evidence type="ECO:0000313" key="2">
    <source>
        <dbReference type="Proteomes" id="UP000016648"/>
    </source>
</evidence>
<comment type="caution">
    <text evidence="1">The sequence shown here is derived from an EMBL/GenBank/DDBJ whole genome shotgun (WGS) entry which is preliminary data.</text>
</comment>
<name>U2P9Q4_9BACT</name>
<keyword evidence="2" id="KW-1185">Reference proteome</keyword>
<dbReference type="Proteomes" id="UP000016648">
    <property type="component" value="Unassembled WGS sequence"/>
</dbReference>
<dbReference type="EMBL" id="AWEY01000004">
    <property type="protein sequence ID" value="ERK40424.1"/>
    <property type="molecule type" value="Genomic_DNA"/>
</dbReference>
<accession>U2P9Q4</accession>
<reference evidence="1 2" key="1">
    <citation type="submission" date="2013-08" db="EMBL/GenBank/DDBJ databases">
        <authorList>
            <person name="Durkin A.S."/>
            <person name="Haft D.R."/>
            <person name="McCorrison J."/>
            <person name="Torralba M."/>
            <person name="Gillis M."/>
            <person name="Haft D.H."/>
            <person name="Methe B."/>
            <person name="Sutton G."/>
            <person name="Nelson K.E."/>
        </authorList>
    </citation>
    <scope>NUCLEOTIDE SEQUENCE [LARGE SCALE GENOMIC DNA]</scope>
    <source>
        <strain evidence="1 2">F0067</strain>
    </source>
</reference>
<sequence>MKKSLLFLSLACGQDTSPLYKDKDVVFAYLCQASDFQDWCSMVAKDFAGAETNTNAVMQLIDGLG</sequence>